<name>A0A2V5HT42_9EURO</name>
<feature type="compositionally biased region" description="Polar residues" evidence="1">
    <location>
        <begin position="34"/>
        <end position="43"/>
    </location>
</feature>
<evidence type="ECO:0000313" key="3">
    <source>
        <dbReference type="Proteomes" id="UP000248817"/>
    </source>
</evidence>
<organism evidence="2 3">
    <name type="scientific">Aspergillus indologenus CBS 114.80</name>
    <dbReference type="NCBI Taxonomy" id="1450541"/>
    <lineage>
        <taxon>Eukaryota</taxon>
        <taxon>Fungi</taxon>
        <taxon>Dikarya</taxon>
        <taxon>Ascomycota</taxon>
        <taxon>Pezizomycotina</taxon>
        <taxon>Eurotiomycetes</taxon>
        <taxon>Eurotiomycetidae</taxon>
        <taxon>Eurotiales</taxon>
        <taxon>Aspergillaceae</taxon>
        <taxon>Aspergillus</taxon>
        <taxon>Aspergillus subgen. Circumdati</taxon>
    </lineage>
</organism>
<protein>
    <submittedName>
        <fullName evidence="2">Uncharacterized protein</fullName>
    </submittedName>
</protein>
<reference evidence="2 3" key="1">
    <citation type="submission" date="2018-02" db="EMBL/GenBank/DDBJ databases">
        <title>The genomes of Aspergillus section Nigri reveals drivers in fungal speciation.</title>
        <authorList>
            <consortium name="DOE Joint Genome Institute"/>
            <person name="Vesth T.C."/>
            <person name="Nybo J."/>
            <person name="Theobald S."/>
            <person name="Brandl J."/>
            <person name="Frisvad J.C."/>
            <person name="Nielsen K.F."/>
            <person name="Lyhne E.K."/>
            <person name="Kogle M.E."/>
            <person name="Kuo A."/>
            <person name="Riley R."/>
            <person name="Clum A."/>
            <person name="Nolan M."/>
            <person name="Lipzen A."/>
            <person name="Salamov A."/>
            <person name="Henrissat B."/>
            <person name="Wiebenga A."/>
            <person name="De vries R.P."/>
            <person name="Grigoriev I.V."/>
            <person name="Mortensen U.H."/>
            <person name="Andersen M.R."/>
            <person name="Baker S.E."/>
        </authorList>
    </citation>
    <scope>NUCLEOTIDE SEQUENCE [LARGE SCALE GENOMIC DNA]</scope>
    <source>
        <strain evidence="2 3">CBS 114.80</strain>
    </source>
</reference>
<keyword evidence="3" id="KW-1185">Reference proteome</keyword>
<evidence type="ECO:0000313" key="2">
    <source>
        <dbReference type="EMBL" id="PYI26971.1"/>
    </source>
</evidence>
<gene>
    <name evidence="2" type="ORF">BP00DRAFT_38220</name>
</gene>
<dbReference type="EMBL" id="KZ825581">
    <property type="protein sequence ID" value="PYI26971.1"/>
    <property type="molecule type" value="Genomic_DNA"/>
</dbReference>
<feature type="region of interest" description="Disordered" evidence="1">
    <location>
        <begin position="1"/>
        <end position="51"/>
    </location>
</feature>
<evidence type="ECO:0000256" key="1">
    <source>
        <dbReference type="SAM" id="MobiDB-lite"/>
    </source>
</evidence>
<dbReference type="Proteomes" id="UP000248817">
    <property type="component" value="Unassembled WGS sequence"/>
</dbReference>
<accession>A0A2V5HT42</accession>
<feature type="compositionally biased region" description="Polar residues" evidence="1">
    <location>
        <begin position="12"/>
        <end position="24"/>
    </location>
</feature>
<feature type="region of interest" description="Disordered" evidence="1">
    <location>
        <begin position="90"/>
        <end position="111"/>
    </location>
</feature>
<proteinExistence type="predicted"/>
<sequence>MCRPLPPVGNALANQRSRALSGNPKNDRAKTMHHLTSPSVSKRTVTKDHTRSVVDRLTNWQSLPPPPKSSHLRYGVLPCSMAAPGPILDGAVNSPPLRREGYSRTGPCFPT</sequence>
<dbReference type="AlphaFoldDB" id="A0A2V5HT42"/>